<dbReference type="Proteomes" id="UP001249851">
    <property type="component" value="Unassembled WGS sequence"/>
</dbReference>
<name>A0AAD9UZ38_ACRCE</name>
<evidence type="ECO:0000313" key="2">
    <source>
        <dbReference type="Proteomes" id="UP001249851"/>
    </source>
</evidence>
<dbReference type="AlphaFoldDB" id="A0AAD9UZ38"/>
<evidence type="ECO:0000313" key="1">
    <source>
        <dbReference type="EMBL" id="KAK2555211.1"/>
    </source>
</evidence>
<proteinExistence type="predicted"/>
<reference evidence="1" key="2">
    <citation type="journal article" date="2023" name="Science">
        <title>Genomic signatures of disease resistance in endangered staghorn corals.</title>
        <authorList>
            <person name="Vollmer S.V."/>
            <person name="Selwyn J.D."/>
            <person name="Despard B.A."/>
            <person name="Roesel C.L."/>
        </authorList>
    </citation>
    <scope>NUCLEOTIDE SEQUENCE</scope>
    <source>
        <strain evidence="1">K2</strain>
    </source>
</reference>
<comment type="caution">
    <text evidence="1">The sequence shown here is derived from an EMBL/GenBank/DDBJ whole genome shotgun (WGS) entry which is preliminary data.</text>
</comment>
<dbReference type="EMBL" id="JARQWQ010000064">
    <property type="protein sequence ID" value="KAK2555211.1"/>
    <property type="molecule type" value="Genomic_DNA"/>
</dbReference>
<organism evidence="1 2">
    <name type="scientific">Acropora cervicornis</name>
    <name type="common">Staghorn coral</name>
    <dbReference type="NCBI Taxonomy" id="6130"/>
    <lineage>
        <taxon>Eukaryota</taxon>
        <taxon>Metazoa</taxon>
        <taxon>Cnidaria</taxon>
        <taxon>Anthozoa</taxon>
        <taxon>Hexacorallia</taxon>
        <taxon>Scleractinia</taxon>
        <taxon>Astrocoeniina</taxon>
        <taxon>Acroporidae</taxon>
        <taxon>Acropora</taxon>
    </lineage>
</organism>
<accession>A0AAD9UZ38</accession>
<sequence>MPVPRIFSRFASAELELEGQKHIAVVPVIRNLCILKRISQQFQQLPLVSLVARSVRKLYGVLIKREDFNGCELNENANSDNNRGIMDSVIEQVLHEYGGQERCPWSRAIMQEKNDSNKYM</sequence>
<gene>
    <name evidence="1" type="ORF">P5673_023189</name>
</gene>
<protein>
    <submittedName>
        <fullName evidence="1">Uncharacterized protein</fullName>
    </submittedName>
</protein>
<reference evidence="1" key="1">
    <citation type="journal article" date="2023" name="G3 (Bethesda)">
        <title>Whole genome assembly and annotation of the endangered Caribbean coral Acropora cervicornis.</title>
        <authorList>
            <person name="Selwyn J.D."/>
            <person name="Vollmer S.V."/>
        </authorList>
    </citation>
    <scope>NUCLEOTIDE SEQUENCE</scope>
    <source>
        <strain evidence="1">K2</strain>
    </source>
</reference>
<keyword evidence="2" id="KW-1185">Reference proteome</keyword>